<dbReference type="InterPro" id="IPR017946">
    <property type="entry name" value="PLC-like_Pdiesterase_TIM-brl"/>
</dbReference>
<dbReference type="Proteomes" id="UP000094455">
    <property type="component" value="Unassembled WGS sequence"/>
</dbReference>
<name>A0A1E3NIU4_9ASCO</name>
<dbReference type="PANTHER" id="PTHR31571:SF1">
    <property type="entry name" value="ALTERED INHERITANCE OF MITOCHONDRIA PROTEIN 6"/>
    <property type="match status" value="1"/>
</dbReference>
<proteinExistence type="inferred from homology"/>
<evidence type="ECO:0000256" key="1">
    <source>
        <dbReference type="ARBA" id="ARBA00008858"/>
    </source>
</evidence>
<dbReference type="GeneID" id="30179595"/>
<keyword evidence="4" id="KW-1185">Reference proteome</keyword>
<dbReference type="InterPro" id="IPR051236">
    <property type="entry name" value="HAT_RTT109-like"/>
</dbReference>
<evidence type="ECO:0000313" key="3">
    <source>
        <dbReference type="EMBL" id="ODQ46030.1"/>
    </source>
</evidence>
<comment type="similarity">
    <text evidence="1">Belongs to the AIM6 family.</text>
</comment>
<dbReference type="RefSeq" id="XP_019017143.1">
    <property type="nucleotide sequence ID" value="XM_019162908.1"/>
</dbReference>
<dbReference type="GO" id="GO:0006629">
    <property type="term" value="P:lipid metabolic process"/>
    <property type="evidence" value="ECO:0007669"/>
    <property type="project" value="InterPro"/>
</dbReference>
<dbReference type="PANTHER" id="PTHR31571">
    <property type="entry name" value="ALTERED INHERITANCE OF MITOCHONDRIA PROTEIN 6"/>
    <property type="match status" value="1"/>
</dbReference>
<reference evidence="3 4" key="1">
    <citation type="journal article" date="2016" name="Proc. Natl. Acad. Sci. U.S.A.">
        <title>Comparative genomics of biotechnologically important yeasts.</title>
        <authorList>
            <person name="Riley R."/>
            <person name="Haridas S."/>
            <person name="Wolfe K.H."/>
            <person name="Lopes M.R."/>
            <person name="Hittinger C.T."/>
            <person name="Goeker M."/>
            <person name="Salamov A.A."/>
            <person name="Wisecaver J.H."/>
            <person name="Long T.M."/>
            <person name="Calvey C.H."/>
            <person name="Aerts A.L."/>
            <person name="Barry K.W."/>
            <person name="Choi C."/>
            <person name="Clum A."/>
            <person name="Coughlan A.Y."/>
            <person name="Deshpande S."/>
            <person name="Douglass A.P."/>
            <person name="Hanson S.J."/>
            <person name="Klenk H.-P."/>
            <person name="LaButti K.M."/>
            <person name="Lapidus A."/>
            <person name="Lindquist E.A."/>
            <person name="Lipzen A.M."/>
            <person name="Meier-Kolthoff J.P."/>
            <person name="Ohm R.A."/>
            <person name="Otillar R.P."/>
            <person name="Pangilinan J.L."/>
            <person name="Peng Y."/>
            <person name="Rokas A."/>
            <person name="Rosa C.A."/>
            <person name="Scheuner C."/>
            <person name="Sibirny A.A."/>
            <person name="Slot J.C."/>
            <person name="Stielow J.B."/>
            <person name="Sun H."/>
            <person name="Kurtzman C.P."/>
            <person name="Blackwell M."/>
            <person name="Grigoriev I.V."/>
            <person name="Jeffries T.W."/>
        </authorList>
    </citation>
    <scope>NUCLEOTIDE SEQUENCE [LARGE SCALE GENOMIC DNA]</scope>
    <source>
        <strain evidence="3 4">NRRL Y-2026</strain>
    </source>
</reference>
<accession>A0A1E3NIU4</accession>
<organism evidence="3 4">
    <name type="scientific">Pichia membranifaciens NRRL Y-2026</name>
    <dbReference type="NCBI Taxonomy" id="763406"/>
    <lineage>
        <taxon>Eukaryota</taxon>
        <taxon>Fungi</taxon>
        <taxon>Dikarya</taxon>
        <taxon>Ascomycota</taxon>
        <taxon>Saccharomycotina</taxon>
        <taxon>Pichiomycetes</taxon>
        <taxon>Pichiales</taxon>
        <taxon>Pichiaceae</taxon>
        <taxon>Pichia</taxon>
    </lineage>
</organism>
<dbReference type="STRING" id="763406.A0A1E3NIU4"/>
<gene>
    <name evidence="3" type="ORF">PICMEDRAFT_34835</name>
</gene>
<protein>
    <recommendedName>
        <fullName evidence="2">Altered inheritance of mitochondria protein 6</fullName>
    </recommendedName>
</protein>
<evidence type="ECO:0000256" key="2">
    <source>
        <dbReference type="ARBA" id="ARBA00014286"/>
    </source>
</evidence>
<dbReference type="SUPFAM" id="SSF51695">
    <property type="entry name" value="PLC-like phosphodiesterases"/>
    <property type="match status" value="1"/>
</dbReference>
<dbReference type="AlphaFoldDB" id="A0A1E3NIU4"/>
<evidence type="ECO:0000313" key="4">
    <source>
        <dbReference type="Proteomes" id="UP000094455"/>
    </source>
</evidence>
<dbReference type="GO" id="GO:0008081">
    <property type="term" value="F:phosphoric diester hydrolase activity"/>
    <property type="evidence" value="ECO:0007669"/>
    <property type="project" value="InterPro"/>
</dbReference>
<sequence length="321" mass="35992">MRYLSREIARLSHQNLGPDEFRSHADLLDHLEHDFYSASGITHDVFVKGVHSHNDYWRRRPLLDALSLGVHSVEADIWYFPDNNDNDVFVGHSKKALRQDHLLDSLYLDQLHAILAGANNRNSTDAVVSGAETATAPAGVWDTDSGQTLYFFIDFKTDGNVLFDVLSKKLDRFRTENWLSWYNTSSSEFHWGPITVIGTGNTPLDRVLGMGERRDIFFDGPLDKLTDADDQIYTLGVSPIASASLKALVGSVSSSNGLSASQLDTARQQVARAHKLGIKTRVWDTPWWPVSKKYAVWNQIIQVNSDFLNADDLADAVAFRN</sequence>
<dbReference type="OrthoDB" id="4153866at2759"/>
<dbReference type="EMBL" id="KV454004">
    <property type="protein sequence ID" value="ODQ46030.1"/>
    <property type="molecule type" value="Genomic_DNA"/>
</dbReference>